<keyword evidence="5" id="KW-0238">DNA-binding</keyword>
<dbReference type="OrthoDB" id="60033at2759"/>
<dbReference type="PANTHER" id="PTHR10015">
    <property type="entry name" value="HEAT SHOCK TRANSCRIPTION FACTOR"/>
    <property type="match status" value="1"/>
</dbReference>
<evidence type="ECO:0000313" key="12">
    <source>
        <dbReference type="RefSeq" id="XP_027198513.1"/>
    </source>
</evidence>
<dbReference type="SMART" id="SM00415">
    <property type="entry name" value="HSF"/>
    <property type="match status" value="1"/>
</dbReference>
<keyword evidence="7" id="KW-0804">Transcription</keyword>
<comment type="similarity">
    <text evidence="2 9">Belongs to the HSF family.</text>
</comment>
<keyword evidence="3" id="KW-0805">Transcription regulation</keyword>
<dbReference type="PANTHER" id="PTHR10015:SF427">
    <property type="entry name" value="HEAT SHOCK FACTOR PROTEIN"/>
    <property type="match status" value="1"/>
</dbReference>
<keyword evidence="11" id="KW-1185">Reference proteome</keyword>
<dbReference type="GO" id="GO:0003700">
    <property type="term" value="F:DNA-binding transcription factor activity"/>
    <property type="evidence" value="ECO:0007669"/>
    <property type="project" value="InterPro"/>
</dbReference>
<proteinExistence type="inferred from homology"/>
<evidence type="ECO:0000256" key="3">
    <source>
        <dbReference type="ARBA" id="ARBA00023015"/>
    </source>
</evidence>
<comment type="subcellular location">
    <subcellularLocation>
        <location evidence="1">Nucleus</location>
    </subcellularLocation>
</comment>
<evidence type="ECO:0000256" key="6">
    <source>
        <dbReference type="ARBA" id="ARBA00023159"/>
    </source>
</evidence>
<keyword evidence="6" id="KW-0010">Activator</keyword>
<dbReference type="InterPro" id="IPR010542">
    <property type="entry name" value="Vert_HSTF_C"/>
</dbReference>
<dbReference type="Proteomes" id="UP000515146">
    <property type="component" value="Unplaced"/>
</dbReference>
<dbReference type="GO" id="GO:0043565">
    <property type="term" value="F:sequence-specific DNA binding"/>
    <property type="evidence" value="ECO:0007669"/>
    <property type="project" value="InterPro"/>
</dbReference>
<dbReference type="InterPro" id="IPR036390">
    <property type="entry name" value="WH_DNA-bd_sf"/>
</dbReference>
<evidence type="ECO:0000256" key="8">
    <source>
        <dbReference type="ARBA" id="ARBA00023242"/>
    </source>
</evidence>
<dbReference type="SUPFAM" id="SSF46785">
    <property type="entry name" value="Winged helix' DNA-binding domain"/>
    <property type="match status" value="1"/>
</dbReference>
<dbReference type="Pfam" id="PF00447">
    <property type="entry name" value="HSF_DNA-bind"/>
    <property type="match status" value="1"/>
</dbReference>
<accession>A0A6P6XZ85</accession>
<dbReference type="Gene3D" id="1.10.10.10">
    <property type="entry name" value="Winged helix-like DNA-binding domain superfamily/Winged helix DNA-binding domain"/>
    <property type="match status" value="1"/>
</dbReference>
<dbReference type="OMA" id="ESFRIKD"/>
<evidence type="ECO:0000259" key="10">
    <source>
        <dbReference type="PROSITE" id="PS00434"/>
    </source>
</evidence>
<dbReference type="AlphaFoldDB" id="A0A6P6XZ85"/>
<dbReference type="InterPro" id="IPR036388">
    <property type="entry name" value="WH-like_DNA-bd_sf"/>
</dbReference>
<feature type="domain" description="HSF-type DNA-binding" evidence="10">
    <location>
        <begin position="57"/>
        <end position="81"/>
    </location>
</feature>
<protein>
    <submittedName>
        <fullName evidence="12">Heat shock factor protein-like isoform X5</fullName>
    </submittedName>
</protein>
<reference evidence="12" key="1">
    <citation type="submission" date="2025-08" db="UniProtKB">
        <authorList>
            <consortium name="RefSeq"/>
        </authorList>
    </citation>
    <scope>IDENTIFICATION</scope>
    <source>
        <strain evidence="12">Airmid</strain>
    </source>
</reference>
<keyword evidence="4" id="KW-0346">Stress response</keyword>
<evidence type="ECO:0000313" key="11">
    <source>
        <dbReference type="Proteomes" id="UP000515146"/>
    </source>
</evidence>
<evidence type="ECO:0000256" key="2">
    <source>
        <dbReference type="ARBA" id="ARBA00006403"/>
    </source>
</evidence>
<dbReference type="PROSITE" id="PS00434">
    <property type="entry name" value="HSF_DOMAIN"/>
    <property type="match status" value="1"/>
</dbReference>
<dbReference type="PRINTS" id="PR00056">
    <property type="entry name" value="HSFDOMAIN"/>
</dbReference>
<evidence type="ECO:0000256" key="9">
    <source>
        <dbReference type="RuleBase" id="RU004020"/>
    </source>
</evidence>
<name>A0A6P6XZ85_DERPT</name>
<sequence>MIISKMHTIGSNANIPTFILKLWKLVCDESSNDLICWNRNGRSFIIKDQGRFAKEILPLYFKHSNMASFIRQLNMYGFRKVSNIEHGGLKSDGDEVEFFHHHFCLGQADQLELIKRKMSTNNNSKCLTSITKVDDIQDILADVESMKGRQDSVDTLLNNLKQENEALWREIAILRQKHLKQQQIVEKLLQFLVSIVRNRVVGGLKRKAPLLIDSNVSNSRKIIKNKDSNTICIPSPPSNSGPIIHDITDLKDSPNARNDSLNNGSPSFINGLQLDLDDSNNHKLLQTSNSDQTTSLISSNNVGEGKNLSNSKDTMIDLPQIFEIDLANQANNSPLVNNLINQQHQPNYTIDNADSIITEAELLNTINHVSQSVPQPTTSNHQNNFSTDLILPSKQKATNSANLSKITSDFGVSSCRNFNDHVEGIDTELNWLQDQLYGGSLNIDPSTLVGLFSFDNQFGGLDPGSANEPNTIPKAIMDGGHHSAGAVNTNSSNHNKVIKIEDENSSSSLFDNLDLSNIGNDTKGLSQPMILRSSLWDSNGQIAADILSEFTSDIDSSQFN</sequence>
<evidence type="ECO:0000256" key="7">
    <source>
        <dbReference type="ARBA" id="ARBA00023163"/>
    </source>
</evidence>
<dbReference type="GeneID" id="113792776"/>
<evidence type="ECO:0000256" key="1">
    <source>
        <dbReference type="ARBA" id="ARBA00004123"/>
    </source>
</evidence>
<dbReference type="FunFam" id="1.10.10.10:FF:000027">
    <property type="entry name" value="Heat shock transcription factor 1"/>
    <property type="match status" value="1"/>
</dbReference>
<keyword evidence="8" id="KW-0539">Nucleus</keyword>
<gene>
    <name evidence="12" type="primary">LOC113792776</name>
</gene>
<dbReference type="InParanoid" id="A0A6P6XZ85"/>
<dbReference type="GO" id="GO:0005634">
    <property type="term" value="C:nucleus"/>
    <property type="evidence" value="ECO:0007669"/>
    <property type="project" value="UniProtKB-SubCell"/>
</dbReference>
<dbReference type="Pfam" id="PF06546">
    <property type="entry name" value="Vert_HS_TF"/>
    <property type="match status" value="1"/>
</dbReference>
<dbReference type="RefSeq" id="XP_027198513.1">
    <property type="nucleotide sequence ID" value="XM_027342712.1"/>
</dbReference>
<evidence type="ECO:0000256" key="4">
    <source>
        <dbReference type="ARBA" id="ARBA00023016"/>
    </source>
</evidence>
<evidence type="ECO:0000256" key="5">
    <source>
        <dbReference type="ARBA" id="ARBA00023125"/>
    </source>
</evidence>
<organism evidence="11 12">
    <name type="scientific">Dermatophagoides pteronyssinus</name>
    <name type="common">European house dust mite</name>
    <dbReference type="NCBI Taxonomy" id="6956"/>
    <lineage>
        <taxon>Eukaryota</taxon>
        <taxon>Metazoa</taxon>
        <taxon>Ecdysozoa</taxon>
        <taxon>Arthropoda</taxon>
        <taxon>Chelicerata</taxon>
        <taxon>Arachnida</taxon>
        <taxon>Acari</taxon>
        <taxon>Acariformes</taxon>
        <taxon>Sarcoptiformes</taxon>
        <taxon>Astigmata</taxon>
        <taxon>Psoroptidia</taxon>
        <taxon>Analgoidea</taxon>
        <taxon>Pyroglyphidae</taxon>
        <taxon>Dermatophagoidinae</taxon>
        <taxon>Dermatophagoides</taxon>
    </lineage>
</organism>
<dbReference type="InterPro" id="IPR000232">
    <property type="entry name" value="HSF_DNA-bd"/>
</dbReference>